<dbReference type="SMART" id="SM00347">
    <property type="entry name" value="HTH_MARR"/>
    <property type="match status" value="1"/>
</dbReference>
<dbReference type="PANTHER" id="PTHR33164:SF43">
    <property type="entry name" value="HTH-TYPE TRANSCRIPTIONAL REPRESSOR YETL"/>
    <property type="match status" value="1"/>
</dbReference>
<feature type="domain" description="HTH marR-type" evidence="1">
    <location>
        <begin position="55"/>
        <end position="188"/>
    </location>
</feature>
<dbReference type="InterPro" id="IPR036388">
    <property type="entry name" value="WH-like_DNA-bd_sf"/>
</dbReference>
<dbReference type="InterPro" id="IPR036390">
    <property type="entry name" value="WH_DNA-bd_sf"/>
</dbReference>
<dbReference type="SUPFAM" id="SSF46785">
    <property type="entry name" value="Winged helix' DNA-binding domain"/>
    <property type="match status" value="1"/>
</dbReference>
<dbReference type="OrthoDB" id="961069at2"/>
<dbReference type="InterPro" id="IPR000835">
    <property type="entry name" value="HTH_MarR-typ"/>
</dbReference>
<gene>
    <name evidence="2" type="ORF">LX66_3751</name>
</gene>
<dbReference type="RefSeq" id="WP_145716351.1">
    <property type="nucleotide sequence ID" value="NZ_BAAAFY010000005.1"/>
</dbReference>
<dbReference type="Proteomes" id="UP000316778">
    <property type="component" value="Unassembled WGS sequence"/>
</dbReference>
<proteinExistence type="predicted"/>
<evidence type="ECO:0000313" key="3">
    <source>
        <dbReference type="Proteomes" id="UP000316778"/>
    </source>
</evidence>
<reference evidence="2 3" key="1">
    <citation type="journal article" date="2013" name="Stand. Genomic Sci.">
        <title>Genomic Encyclopedia of Type Strains, Phase I: The one thousand microbial genomes (KMG-I) project.</title>
        <authorList>
            <person name="Kyrpides N.C."/>
            <person name="Woyke T."/>
            <person name="Eisen J.A."/>
            <person name="Garrity G."/>
            <person name="Lilburn T.G."/>
            <person name="Beck B.J."/>
            <person name="Whitman W.B."/>
            <person name="Hugenholtz P."/>
            <person name="Klenk H.P."/>
        </authorList>
    </citation>
    <scope>NUCLEOTIDE SEQUENCE [LARGE SCALE GENOMIC DNA]</scope>
    <source>
        <strain evidence="2 3">DSM 13484</strain>
    </source>
</reference>
<dbReference type="PROSITE" id="PS50995">
    <property type="entry name" value="HTH_MARR_2"/>
    <property type="match status" value="1"/>
</dbReference>
<dbReference type="GO" id="GO:0003700">
    <property type="term" value="F:DNA-binding transcription factor activity"/>
    <property type="evidence" value="ECO:0007669"/>
    <property type="project" value="InterPro"/>
</dbReference>
<keyword evidence="2" id="KW-0238">DNA-binding</keyword>
<sequence>MNKTVTLVNAWAAYEEKYPDGSITDFCRYHLLREKQEEPVNTAAQTGGLQPLKPEGLLLKTMGRIVRLHQLYARIALEGTGISQFEEFALLNTITRLKDPRKSDVIYATIYEMSTGTDLLNRLRKSGYITEVTDPADRRSKRVKITAAGEKVLQAAVKRLSQMVTMMLHDMDLDDVLLCVQLLKHLEIKFSARWPEDKGRTFDEIYTSVMSE</sequence>
<dbReference type="EMBL" id="VLLG01000004">
    <property type="protein sequence ID" value="TWI86493.1"/>
    <property type="molecule type" value="Genomic_DNA"/>
</dbReference>
<dbReference type="GO" id="GO:0006950">
    <property type="term" value="P:response to stress"/>
    <property type="evidence" value="ECO:0007669"/>
    <property type="project" value="TreeGrafter"/>
</dbReference>
<name>A0A562SZC0_CHIJA</name>
<evidence type="ECO:0000313" key="2">
    <source>
        <dbReference type="EMBL" id="TWI86493.1"/>
    </source>
</evidence>
<keyword evidence="3" id="KW-1185">Reference proteome</keyword>
<protein>
    <submittedName>
        <fullName evidence="2">DNA-binding MarR family transcriptional regulator</fullName>
    </submittedName>
</protein>
<organism evidence="2 3">
    <name type="scientific">Chitinophaga japonensis</name>
    <name type="common">Flexibacter japonensis</name>
    <dbReference type="NCBI Taxonomy" id="104662"/>
    <lineage>
        <taxon>Bacteria</taxon>
        <taxon>Pseudomonadati</taxon>
        <taxon>Bacteroidota</taxon>
        <taxon>Chitinophagia</taxon>
        <taxon>Chitinophagales</taxon>
        <taxon>Chitinophagaceae</taxon>
        <taxon>Chitinophaga</taxon>
    </lineage>
</organism>
<dbReference type="AlphaFoldDB" id="A0A562SZC0"/>
<dbReference type="Pfam" id="PF13463">
    <property type="entry name" value="HTH_27"/>
    <property type="match status" value="1"/>
</dbReference>
<dbReference type="Gene3D" id="1.10.10.10">
    <property type="entry name" value="Winged helix-like DNA-binding domain superfamily/Winged helix DNA-binding domain"/>
    <property type="match status" value="1"/>
</dbReference>
<accession>A0A562SZC0</accession>
<dbReference type="PANTHER" id="PTHR33164">
    <property type="entry name" value="TRANSCRIPTIONAL REGULATOR, MARR FAMILY"/>
    <property type="match status" value="1"/>
</dbReference>
<comment type="caution">
    <text evidence="2">The sequence shown here is derived from an EMBL/GenBank/DDBJ whole genome shotgun (WGS) entry which is preliminary data.</text>
</comment>
<dbReference type="InterPro" id="IPR039422">
    <property type="entry name" value="MarR/SlyA-like"/>
</dbReference>
<evidence type="ECO:0000259" key="1">
    <source>
        <dbReference type="PROSITE" id="PS50995"/>
    </source>
</evidence>
<dbReference type="GO" id="GO:0003677">
    <property type="term" value="F:DNA binding"/>
    <property type="evidence" value="ECO:0007669"/>
    <property type="project" value="UniProtKB-KW"/>
</dbReference>